<evidence type="ECO:0000256" key="3">
    <source>
        <dbReference type="ARBA" id="ARBA00023004"/>
    </source>
</evidence>
<dbReference type="Proteomes" id="UP000484255">
    <property type="component" value="Unassembled WGS sequence"/>
</dbReference>
<comment type="caution">
    <text evidence="8">The sequence shown here is derived from an EMBL/GenBank/DDBJ whole genome shotgun (WGS) entry which is preliminary data.</text>
</comment>
<dbReference type="PROSITE" id="PS51007">
    <property type="entry name" value="CYTC"/>
    <property type="match status" value="1"/>
</dbReference>
<keyword evidence="1 4" id="KW-0349">Heme</keyword>
<proteinExistence type="predicted"/>
<name>A0A7C9PI86_9BURK</name>
<keyword evidence="2 4" id="KW-0479">Metal-binding</keyword>
<dbReference type="AlphaFoldDB" id="A0A7C9PI86"/>
<evidence type="ECO:0000259" key="7">
    <source>
        <dbReference type="PROSITE" id="PS51007"/>
    </source>
</evidence>
<dbReference type="InterPro" id="IPR009056">
    <property type="entry name" value="Cyt_c-like_dom"/>
</dbReference>
<feature type="domain" description="Cytochrome c" evidence="7">
    <location>
        <begin position="62"/>
        <end position="158"/>
    </location>
</feature>
<sequence>MRPSREVHRRRASAVCRWGGLLAALWAAAIPGAAWADAALPPGGAASAPAWAAPNPYRGQTAVLAAGREAYHQHCARCHGVQAEATAEAPDLRRLNGFCRRLDDADLRQRCLGDVDRHFLHSVLEGKVRAGVVYMPPWRGQLDAATVWSIRTWLEGQRPPPPRTTTTVERATAGP</sequence>
<feature type="chain" id="PRO_5028877485" evidence="6">
    <location>
        <begin position="37"/>
        <end position="175"/>
    </location>
</feature>
<gene>
    <name evidence="8" type="ORF">G3A44_15905</name>
</gene>
<dbReference type="EMBL" id="JAAGOH010000020">
    <property type="protein sequence ID" value="NDY92675.1"/>
    <property type="molecule type" value="Genomic_DNA"/>
</dbReference>
<dbReference type="GO" id="GO:0020037">
    <property type="term" value="F:heme binding"/>
    <property type="evidence" value="ECO:0007669"/>
    <property type="project" value="InterPro"/>
</dbReference>
<evidence type="ECO:0000256" key="4">
    <source>
        <dbReference type="PROSITE-ProRule" id="PRU00433"/>
    </source>
</evidence>
<organism evidence="8 9">
    <name type="scientific">Ideonella livida</name>
    <dbReference type="NCBI Taxonomy" id="2707176"/>
    <lineage>
        <taxon>Bacteria</taxon>
        <taxon>Pseudomonadati</taxon>
        <taxon>Pseudomonadota</taxon>
        <taxon>Betaproteobacteria</taxon>
        <taxon>Burkholderiales</taxon>
        <taxon>Sphaerotilaceae</taxon>
        <taxon>Ideonella</taxon>
    </lineage>
</organism>
<evidence type="ECO:0000256" key="6">
    <source>
        <dbReference type="SAM" id="SignalP"/>
    </source>
</evidence>
<keyword evidence="3 4" id="KW-0408">Iron</keyword>
<protein>
    <submittedName>
        <fullName evidence="8">C-type cytochrome</fullName>
    </submittedName>
</protein>
<dbReference type="Pfam" id="PF13442">
    <property type="entry name" value="Cytochrome_CBB3"/>
    <property type="match status" value="1"/>
</dbReference>
<evidence type="ECO:0000256" key="1">
    <source>
        <dbReference type="ARBA" id="ARBA00022617"/>
    </source>
</evidence>
<evidence type="ECO:0000313" key="8">
    <source>
        <dbReference type="EMBL" id="NDY92675.1"/>
    </source>
</evidence>
<dbReference type="InterPro" id="IPR036909">
    <property type="entry name" value="Cyt_c-like_dom_sf"/>
</dbReference>
<dbReference type="RefSeq" id="WP_163458723.1">
    <property type="nucleotide sequence ID" value="NZ_JAAGOH010000020.1"/>
</dbReference>
<feature type="region of interest" description="Disordered" evidence="5">
    <location>
        <begin position="155"/>
        <end position="175"/>
    </location>
</feature>
<dbReference type="GO" id="GO:0046872">
    <property type="term" value="F:metal ion binding"/>
    <property type="evidence" value="ECO:0007669"/>
    <property type="project" value="UniProtKB-KW"/>
</dbReference>
<dbReference type="GO" id="GO:0009055">
    <property type="term" value="F:electron transfer activity"/>
    <property type="evidence" value="ECO:0007669"/>
    <property type="project" value="InterPro"/>
</dbReference>
<dbReference type="SUPFAM" id="SSF46626">
    <property type="entry name" value="Cytochrome c"/>
    <property type="match status" value="1"/>
</dbReference>
<feature type="signal peptide" evidence="6">
    <location>
        <begin position="1"/>
        <end position="36"/>
    </location>
</feature>
<dbReference type="Gene3D" id="1.10.760.10">
    <property type="entry name" value="Cytochrome c-like domain"/>
    <property type="match status" value="1"/>
</dbReference>
<evidence type="ECO:0000256" key="2">
    <source>
        <dbReference type="ARBA" id="ARBA00022723"/>
    </source>
</evidence>
<keyword evidence="9" id="KW-1185">Reference proteome</keyword>
<reference evidence="8 9" key="1">
    <citation type="submission" date="2020-02" db="EMBL/GenBank/DDBJ databases">
        <title>Ideonella bacterium strain TBM-1.</title>
        <authorList>
            <person name="Chen W.-M."/>
        </authorList>
    </citation>
    <scope>NUCLEOTIDE SEQUENCE [LARGE SCALE GENOMIC DNA]</scope>
    <source>
        <strain evidence="8 9">TBM-1</strain>
    </source>
</reference>
<evidence type="ECO:0000256" key="5">
    <source>
        <dbReference type="SAM" id="MobiDB-lite"/>
    </source>
</evidence>
<accession>A0A7C9PI86</accession>
<keyword evidence="6" id="KW-0732">Signal</keyword>
<evidence type="ECO:0000313" key="9">
    <source>
        <dbReference type="Proteomes" id="UP000484255"/>
    </source>
</evidence>